<feature type="transmembrane region" description="Helical" evidence="1">
    <location>
        <begin position="30"/>
        <end position="48"/>
    </location>
</feature>
<dbReference type="Proteomes" id="UP000291822">
    <property type="component" value="Unassembled WGS sequence"/>
</dbReference>
<gene>
    <name evidence="2" type="ORF">EZM97_17575</name>
</gene>
<comment type="caution">
    <text evidence="2">The sequence shown here is derived from an EMBL/GenBank/DDBJ whole genome shotgun (WGS) entry which is preliminary data.</text>
</comment>
<accession>A0A4R0YUX9</accession>
<keyword evidence="3" id="KW-1185">Reference proteome</keyword>
<sequence>MNVPGGKPSPHGNSARHWLAFHNLRARPRLVVSAVIFVLVSLVLWRWGHLNPHKALLVGFDVGVLIYLVALATLFNQARTPGLMHGEARKQDTGRWGVLWAGVGLTAFVAMALTTEVGAARGGDAEALVIAAASIVLSWLFMNILFAMHYAHGFYGDFGKQHEGLEFPGTEQPDYWDFAYFAIVIGMTFQVSDVQITSRYLRRVALLHSVIAFFFNVFIIAISVNIAAGLAG</sequence>
<feature type="transmembrane region" description="Helical" evidence="1">
    <location>
        <begin position="96"/>
        <end position="115"/>
    </location>
</feature>
<evidence type="ECO:0000313" key="3">
    <source>
        <dbReference type="Proteomes" id="UP000291822"/>
    </source>
</evidence>
<dbReference type="RefSeq" id="WP_131408905.1">
    <property type="nucleotide sequence ID" value="NZ_SJTG01000002.1"/>
</dbReference>
<feature type="transmembrane region" description="Helical" evidence="1">
    <location>
        <begin position="127"/>
        <end position="155"/>
    </location>
</feature>
<name>A0A4R0YUX9_9GAMM</name>
<keyword evidence="1" id="KW-0812">Transmembrane</keyword>
<feature type="transmembrane region" description="Helical" evidence="1">
    <location>
        <begin position="175"/>
        <end position="192"/>
    </location>
</feature>
<evidence type="ECO:0000256" key="1">
    <source>
        <dbReference type="SAM" id="Phobius"/>
    </source>
</evidence>
<feature type="transmembrane region" description="Helical" evidence="1">
    <location>
        <begin position="204"/>
        <end position="228"/>
    </location>
</feature>
<keyword evidence="1" id="KW-0472">Membrane</keyword>
<dbReference type="AlphaFoldDB" id="A0A4R0YUX9"/>
<proteinExistence type="predicted"/>
<keyword evidence="1" id="KW-1133">Transmembrane helix</keyword>
<dbReference type="EMBL" id="SJTG01000002">
    <property type="protein sequence ID" value="TCI10668.1"/>
    <property type="molecule type" value="Genomic_DNA"/>
</dbReference>
<dbReference type="Pfam" id="PF07077">
    <property type="entry name" value="DUF1345"/>
    <property type="match status" value="1"/>
</dbReference>
<dbReference type="InterPro" id="IPR009781">
    <property type="entry name" value="DUF1345"/>
</dbReference>
<feature type="transmembrane region" description="Helical" evidence="1">
    <location>
        <begin position="55"/>
        <end position="76"/>
    </location>
</feature>
<evidence type="ECO:0000313" key="2">
    <source>
        <dbReference type="EMBL" id="TCI10668.1"/>
    </source>
</evidence>
<organism evidence="2 3">
    <name type="scientific">Dyella soli</name>
    <dbReference type="NCBI Taxonomy" id="522319"/>
    <lineage>
        <taxon>Bacteria</taxon>
        <taxon>Pseudomonadati</taxon>
        <taxon>Pseudomonadota</taxon>
        <taxon>Gammaproteobacteria</taxon>
        <taxon>Lysobacterales</taxon>
        <taxon>Rhodanobacteraceae</taxon>
        <taxon>Dyella</taxon>
    </lineage>
</organism>
<protein>
    <submittedName>
        <fullName evidence="2">DUF1345 domain-containing protein</fullName>
    </submittedName>
</protein>
<reference evidence="2 3" key="1">
    <citation type="submission" date="2019-02" db="EMBL/GenBank/DDBJ databases">
        <title>Dyella amyloliquefaciens sp. nov., isolated from forest soil.</title>
        <authorList>
            <person name="Gao Z.-H."/>
            <person name="Qiu L.-H."/>
        </authorList>
    </citation>
    <scope>NUCLEOTIDE SEQUENCE [LARGE SCALE GENOMIC DNA]</scope>
    <source>
        <strain evidence="2 3">KACC 12747</strain>
    </source>
</reference>